<reference evidence="2 3" key="1">
    <citation type="journal article" date="2007" name="Nature">
        <title>Evolution of genes and genomes on the Drosophila phylogeny.</title>
        <authorList>
            <consortium name="Drosophila 12 Genomes Consortium"/>
            <person name="Clark A.G."/>
            <person name="Eisen M.B."/>
            <person name="Smith D.R."/>
            <person name="Bergman C.M."/>
            <person name="Oliver B."/>
            <person name="Markow T.A."/>
            <person name="Kaufman T.C."/>
            <person name="Kellis M."/>
            <person name="Gelbart W."/>
            <person name="Iyer V.N."/>
            <person name="Pollard D.A."/>
            <person name="Sackton T.B."/>
            <person name="Larracuente A.M."/>
            <person name="Singh N.D."/>
            <person name="Abad J.P."/>
            <person name="Abt D.N."/>
            <person name="Adryan B."/>
            <person name="Aguade M."/>
            <person name="Akashi H."/>
            <person name="Anderson W.W."/>
            <person name="Aquadro C.F."/>
            <person name="Ardell D.H."/>
            <person name="Arguello R."/>
            <person name="Artieri C.G."/>
            <person name="Barbash D.A."/>
            <person name="Barker D."/>
            <person name="Barsanti P."/>
            <person name="Batterham P."/>
            <person name="Batzoglou S."/>
            <person name="Begun D."/>
            <person name="Bhutkar A."/>
            <person name="Blanco E."/>
            <person name="Bosak S.A."/>
            <person name="Bradley R.K."/>
            <person name="Brand A.D."/>
            <person name="Brent M.R."/>
            <person name="Brooks A.N."/>
            <person name="Brown R.H."/>
            <person name="Butlin R.K."/>
            <person name="Caggese C."/>
            <person name="Calvi B.R."/>
            <person name="Bernardo de Carvalho A."/>
            <person name="Caspi A."/>
            <person name="Castrezana S."/>
            <person name="Celniker S.E."/>
            <person name="Chang J.L."/>
            <person name="Chapple C."/>
            <person name="Chatterji S."/>
            <person name="Chinwalla A."/>
            <person name="Civetta A."/>
            <person name="Clifton S.W."/>
            <person name="Comeron J.M."/>
            <person name="Costello J.C."/>
            <person name="Coyne J.A."/>
            <person name="Daub J."/>
            <person name="David R.G."/>
            <person name="Delcher A.L."/>
            <person name="Delehaunty K."/>
            <person name="Do C.B."/>
            <person name="Ebling H."/>
            <person name="Edwards K."/>
            <person name="Eickbush T."/>
            <person name="Evans J.D."/>
            <person name="Filipski A."/>
            <person name="Findeiss S."/>
            <person name="Freyhult E."/>
            <person name="Fulton L."/>
            <person name="Fulton R."/>
            <person name="Garcia A.C."/>
            <person name="Gardiner A."/>
            <person name="Garfield D.A."/>
            <person name="Garvin B.E."/>
            <person name="Gibson G."/>
            <person name="Gilbert D."/>
            <person name="Gnerre S."/>
            <person name="Godfrey J."/>
            <person name="Good R."/>
            <person name="Gotea V."/>
            <person name="Gravely B."/>
            <person name="Greenberg A.J."/>
            <person name="Griffiths-Jones S."/>
            <person name="Gross S."/>
            <person name="Guigo R."/>
            <person name="Gustafson E.A."/>
            <person name="Haerty W."/>
            <person name="Hahn M.W."/>
            <person name="Halligan D.L."/>
            <person name="Halpern A.L."/>
            <person name="Halter G.M."/>
            <person name="Han M.V."/>
            <person name="Heger A."/>
            <person name="Hillier L."/>
            <person name="Hinrichs A.S."/>
            <person name="Holmes I."/>
            <person name="Hoskins R.A."/>
            <person name="Hubisz M.J."/>
            <person name="Hultmark D."/>
            <person name="Huntley M.A."/>
            <person name="Jaffe D.B."/>
            <person name="Jagadeeshan S."/>
            <person name="Jeck W.R."/>
            <person name="Johnson J."/>
            <person name="Jones C.D."/>
            <person name="Jordan W.C."/>
            <person name="Karpen G.H."/>
            <person name="Kataoka E."/>
            <person name="Keightley P.D."/>
            <person name="Kheradpour P."/>
            <person name="Kirkness E.F."/>
            <person name="Koerich L.B."/>
            <person name="Kristiansen K."/>
            <person name="Kudrna D."/>
            <person name="Kulathinal R.J."/>
            <person name="Kumar S."/>
            <person name="Kwok R."/>
            <person name="Lander E."/>
            <person name="Langley C.H."/>
            <person name="Lapoint R."/>
            <person name="Lazzaro B.P."/>
            <person name="Lee S.J."/>
            <person name="Levesque L."/>
            <person name="Li R."/>
            <person name="Lin C.F."/>
            <person name="Lin M.F."/>
            <person name="Lindblad-Toh K."/>
            <person name="Llopart A."/>
            <person name="Long M."/>
            <person name="Low L."/>
            <person name="Lozovsky E."/>
            <person name="Lu J."/>
            <person name="Luo M."/>
            <person name="Machado C.A."/>
            <person name="Makalowski W."/>
            <person name="Marzo M."/>
            <person name="Matsuda M."/>
            <person name="Matzkin L."/>
            <person name="McAllister B."/>
            <person name="McBride C.S."/>
            <person name="McKernan B."/>
            <person name="McKernan K."/>
            <person name="Mendez-Lago M."/>
            <person name="Minx P."/>
            <person name="Mollenhauer M.U."/>
            <person name="Montooth K."/>
            <person name="Mount S.M."/>
            <person name="Mu X."/>
            <person name="Myers E."/>
            <person name="Negre B."/>
            <person name="Newfeld S."/>
            <person name="Nielsen R."/>
            <person name="Noor M.A."/>
            <person name="O'Grady P."/>
            <person name="Pachter L."/>
            <person name="Papaceit M."/>
            <person name="Parisi M.J."/>
            <person name="Parisi M."/>
            <person name="Parts L."/>
            <person name="Pedersen J.S."/>
            <person name="Pesole G."/>
            <person name="Phillippy A.M."/>
            <person name="Ponting C.P."/>
            <person name="Pop M."/>
            <person name="Porcelli D."/>
            <person name="Powell J.R."/>
            <person name="Prohaska S."/>
            <person name="Pruitt K."/>
            <person name="Puig M."/>
            <person name="Quesneville H."/>
            <person name="Ram K.R."/>
            <person name="Rand D."/>
            <person name="Rasmussen M.D."/>
            <person name="Reed L.K."/>
            <person name="Reenan R."/>
            <person name="Reily A."/>
            <person name="Remington K.A."/>
            <person name="Rieger T.T."/>
            <person name="Ritchie M.G."/>
            <person name="Robin C."/>
            <person name="Rogers Y.H."/>
            <person name="Rohde C."/>
            <person name="Rozas J."/>
            <person name="Rubenfield M.J."/>
            <person name="Ruiz A."/>
            <person name="Russo S."/>
            <person name="Salzberg S.L."/>
            <person name="Sanchez-Gracia A."/>
            <person name="Saranga D.J."/>
            <person name="Sato H."/>
            <person name="Schaeffer S.W."/>
            <person name="Schatz M.C."/>
            <person name="Schlenke T."/>
            <person name="Schwartz R."/>
            <person name="Segarra C."/>
            <person name="Singh R.S."/>
            <person name="Sirot L."/>
            <person name="Sirota M."/>
            <person name="Sisneros N.B."/>
            <person name="Smith C.D."/>
            <person name="Smith T.F."/>
            <person name="Spieth J."/>
            <person name="Stage D.E."/>
            <person name="Stark A."/>
            <person name="Stephan W."/>
            <person name="Strausberg R.L."/>
            <person name="Strempel S."/>
            <person name="Sturgill D."/>
            <person name="Sutton G."/>
            <person name="Sutton G.G."/>
            <person name="Tao W."/>
            <person name="Teichmann S."/>
            <person name="Tobari Y.N."/>
            <person name="Tomimura Y."/>
            <person name="Tsolas J.M."/>
            <person name="Valente V.L."/>
            <person name="Venter E."/>
            <person name="Venter J.C."/>
            <person name="Vicario S."/>
            <person name="Vieira F.G."/>
            <person name="Vilella A.J."/>
            <person name="Villasante A."/>
            <person name="Walenz B."/>
            <person name="Wang J."/>
            <person name="Wasserman M."/>
            <person name="Watts T."/>
            <person name="Wilson D."/>
            <person name="Wilson R.K."/>
            <person name="Wing R.A."/>
            <person name="Wolfner M.F."/>
            <person name="Wong A."/>
            <person name="Wong G.K."/>
            <person name="Wu C.I."/>
            <person name="Wu G."/>
            <person name="Yamamoto D."/>
            <person name="Yang H.P."/>
            <person name="Yang S.P."/>
            <person name="Yorke J.A."/>
            <person name="Yoshida K."/>
            <person name="Zdobnov E."/>
            <person name="Zhang P."/>
            <person name="Zhang Y."/>
            <person name="Zimin A.V."/>
            <person name="Baldwin J."/>
            <person name="Abdouelleil A."/>
            <person name="Abdulkadir J."/>
            <person name="Abebe A."/>
            <person name="Abera B."/>
            <person name="Abreu J."/>
            <person name="Acer S.C."/>
            <person name="Aftuck L."/>
            <person name="Alexander A."/>
            <person name="An P."/>
            <person name="Anderson E."/>
            <person name="Anderson S."/>
            <person name="Arachi H."/>
            <person name="Azer M."/>
            <person name="Bachantsang P."/>
            <person name="Barry A."/>
            <person name="Bayul T."/>
            <person name="Berlin A."/>
            <person name="Bessette D."/>
            <person name="Bloom T."/>
            <person name="Blye J."/>
            <person name="Boguslavskiy L."/>
            <person name="Bonnet C."/>
            <person name="Boukhgalter B."/>
            <person name="Bourzgui I."/>
            <person name="Brown A."/>
            <person name="Cahill P."/>
            <person name="Channer S."/>
            <person name="Cheshatsang Y."/>
            <person name="Chuda L."/>
            <person name="Citroen M."/>
            <person name="Collymore A."/>
            <person name="Cooke P."/>
            <person name="Costello M."/>
            <person name="D'Aco K."/>
            <person name="Daza R."/>
            <person name="De Haan G."/>
            <person name="DeGray S."/>
            <person name="DeMaso C."/>
            <person name="Dhargay N."/>
            <person name="Dooley K."/>
            <person name="Dooley E."/>
            <person name="Doricent M."/>
            <person name="Dorje P."/>
            <person name="Dorjee K."/>
            <person name="Dupes A."/>
            <person name="Elong R."/>
            <person name="Falk J."/>
            <person name="Farina A."/>
            <person name="Faro S."/>
            <person name="Ferguson D."/>
            <person name="Fisher S."/>
            <person name="Foley C.D."/>
            <person name="Franke A."/>
            <person name="Friedrich D."/>
            <person name="Gadbois L."/>
            <person name="Gearin G."/>
            <person name="Gearin C.R."/>
            <person name="Giannoukos G."/>
            <person name="Goode T."/>
            <person name="Graham J."/>
            <person name="Grandbois E."/>
            <person name="Grewal S."/>
            <person name="Gyaltsen K."/>
            <person name="Hafez N."/>
            <person name="Hagos B."/>
            <person name="Hall J."/>
            <person name="Henson C."/>
            <person name="Hollinger A."/>
            <person name="Honan T."/>
            <person name="Huard M.D."/>
            <person name="Hughes L."/>
            <person name="Hurhula B."/>
            <person name="Husby M.E."/>
            <person name="Kamat A."/>
            <person name="Kanga B."/>
            <person name="Kashin S."/>
            <person name="Khazanovich D."/>
            <person name="Kisner P."/>
            <person name="Lance K."/>
            <person name="Lara M."/>
            <person name="Lee W."/>
            <person name="Lennon N."/>
            <person name="Letendre F."/>
            <person name="LeVine R."/>
            <person name="Lipovsky A."/>
            <person name="Liu X."/>
            <person name="Liu J."/>
            <person name="Liu S."/>
            <person name="Lokyitsang T."/>
            <person name="Lokyitsang Y."/>
            <person name="Lubonja R."/>
            <person name="Lui A."/>
            <person name="MacDonald P."/>
            <person name="Magnisalis V."/>
            <person name="Maru K."/>
            <person name="Matthews C."/>
            <person name="McCusker W."/>
            <person name="McDonough S."/>
            <person name="Mehta T."/>
            <person name="Meldrim J."/>
            <person name="Meneus L."/>
            <person name="Mihai O."/>
            <person name="Mihalev A."/>
            <person name="Mihova T."/>
            <person name="Mittelman R."/>
            <person name="Mlenga V."/>
            <person name="Montmayeur A."/>
            <person name="Mulrain L."/>
            <person name="Navidi A."/>
            <person name="Naylor J."/>
            <person name="Negash T."/>
            <person name="Nguyen T."/>
            <person name="Nguyen N."/>
            <person name="Nicol R."/>
            <person name="Norbu C."/>
            <person name="Norbu N."/>
            <person name="Novod N."/>
            <person name="O'Neill B."/>
            <person name="Osman S."/>
            <person name="Markiewicz E."/>
            <person name="Oyono O.L."/>
            <person name="Patti C."/>
            <person name="Phunkhang P."/>
            <person name="Pierre F."/>
            <person name="Priest M."/>
            <person name="Raghuraman S."/>
            <person name="Rege F."/>
            <person name="Reyes R."/>
            <person name="Rise C."/>
            <person name="Rogov P."/>
            <person name="Ross K."/>
            <person name="Ryan E."/>
            <person name="Settipalli S."/>
            <person name="Shea T."/>
            <person name="Sherpa N."/>
            <person name="Shi L."/>
            <person name="Shih D."/>
            <person name="Sparrow T."/>
            <person name="Spaulding J."/>
            <person name="Stalker J."/>
            <person name="Stange-Thomann N."/>
            <person name="Stavropoulos S."/>
            <person name="Stone C."/>
            <person name="Strader C."/>
            <person name="Tesfaye S."/>
            <person name="Thomson T."/>
            <person name="Thoulutsang Y."/>
            <person name="Thoulutsang D."/>
            <person name="Topham K."/>
            <person name="Topping I."/>
            <person name="Tsamla T."/>
            <person name="Vassiliev H."/>
            <person name="Vo A."/>
            <person name="Wangchuk T."/>
            <person name="Wangdi T."/>
            <person name="Weiand M."/>
            <person name="Wilkinson J."/>
            <person name="Wilson A."/>
            <person name="Yadav S."/>
            <person name="Young G."/>
            <person name="Yu Q."/>
            <person name="Zembek L."/>
            <person name="Zhong D."/>
            <person name="Zimmer A."/>
            <person name="Zwirko Z."/>
            <person name="Jaffe D.B."/>
            <person name="Alvarez P."/>
            <person name="Brockman W."/>
            <person name="Butler J."/>
            <person name="Chin C."/>
            <person name="Gnerre S."/>
            <person name="Grabherr M."/>
            <person name="Kleber M."/>
            <person name="Mauceli E."/>
            <person name="MacCallum I."/>
        </authorList>
    </citation>
    <scope>NUCLEOTIDE SEQUENCE [LARGE SCALE GENOMIC DNA]</scope>
    <source>
        <strain evidence="3">Tai18E2 / Tucson 14021-0261.01</strain>
    </source>
</reference>
<dbReference type="EMBL" id="CM000158">
    <property type="protein sequence ID" value="KRJ99844.1"/>
    <property type="molecule type" value="Genomic_DNA"/>
</dbReference>
<evidence type="ECO:0000256" key="1">
    <source>
        <dbReference type="SAM" id="Phobius"/>
    </source>
</evidence>
<dbReference type="OrthoDB" id="7862761at2759"/>
<accession>A0A0R1DRS5</accession>
<keyword evidence="3" id="KW-1185">Reference proteome</keyword>
<feature type="transmembrane region" description="Helical" evidence="1">
    <location>
        <begin position="12"/>
        <end position="36"/>
    </location>
</feature>
<feature type="transmembrane region" description="Helical" evidence="1">
    <location>
        <begin position="77"/>
        <end position="102"/>
    </location>
</feature>
<keyword evidence="1" id="KW-1133">Transmembrane helix</keyword>
<keyword evidence="1" id="KW-0472">Membrane</keyword>
<dbReference type="Proteomes" id="UP000002282">
    <property type="component" value="Chromosome 2R"/>
</dbReference>
<dbReference type="AlphaFoldDB" id="A0A0R1DRS5"/>
<gene>
    <name evidence="2" type="primary">Dyak\GE28981</name>
    <name evidence="2" type="synonym">GE28981</name>
    <name evidence="2" type="ORF">Dyak_GE28981</name>
</gene>
<organism evidence="2 3">
    <name type="scientific">Drosophila yakuba</name>
    <name type="common">Fruit fly</name>
    <dbReference type="NCBI Taxonomy" id="7245"/>
    <lineage>
        <taxon>Eukaryota</taxon>
        <taxon>Metazoa</taxon>
        <taxon>Ecdysozoa</taxon>
        <taxon>Arthropoda</taxon>
        <taxon>Hexapoda</taxon>
        <taxon>Insecta</taxon>
        <taxon>Pterygota</taxon>
        <taxon>Neoptera</taxon>
        <taxon>Endopterygota</taxon>
        <taxon>Diptera</taxon>
        <taxon>Brachycera</taxon>
        <taxon>Muscomorpha</taxon>
        <taxon>Ephydroidea</taxon>
        <taxon>Drosophilidae</taxon>
        <taxon>Drosophila</taxon>
        <taxon>Sophophora</taxon>
    </lineage>
</organism>
<evidence type="ECO:0000313" key="2">
    <source>
        <dbReference type="EMBL" id="KRJ99844.1"/>
    </source>
</evidence>
<evidence type="ECO:0000313" key="3">
    <source>
        <dbReference type="Proteomes" id="UP000002282"/>
    </source>
</evidence>
<dbReference type="KEGG" id="dya:Dyak_GE28981"/>
<sequence length="123" mass="14216">MAKAKGETFGVYHKIAIGGFSFTILAAIFLLFGAIWKKGCLVWTWVVIIILVVIIITTVYIIKLCKEWEFTTERTRVYTIFGLIISPCFCLYLVILSVLYALELKKSRSEMEDRIVIYSLWCF</sequence>
<reference evidence="2 3" key="2">
    <citation type="journal article" date="2007" name="PLoS Biol.">
        <title>Principles of genome evolution in the Drosophila melanogaster species group.</title>
        <authorList>
            <person name="Ranz J.M."/>
            <person name="Maurin D."/>
            <person name="Chan Y.S."/>
            <person name="von Grotthuss M."/>
            <person name="Hillier L.W."/>
            <person name="Roote J."/>
            <person name="Ashburner M."/>
            <person name="Bergman C.M."/>
        </authorList>
    </citation>
    <scope>NUCLEOTIDE SEQUENCE [LARGE SCALE GENOMIC DNA]</scope>
    <source>
        <strain evidence="3">Tai18E2 / Tucson 14021-0261.01</strain>
    </source>
</reference>
<keyword evidence="1" id="KW-0812">Transmembrane</keyword>
<proteinExistence type="predicted"/>
<protein>
    <submittedName>
        <fullName evidence="2">Uncharacterized protein, isoform B</fullName>
    </submittedName>
</protein>
<name>A0A0R1DRS5_DROYA</name>
<feature type="transmembrane region" description="Helical" evidence="1">
    <location>
        <begin position="42"/>
        <end position="65"/>
    </location>
</feature>